<reference evidence="5 6" key="1">
    <citation type="journal article" date="2019" name="Int. J. Syst. Evol. Microbiol.">
        <title>The Global Catalogue of Microorganisms (GCM) 10K type strain sequencing project: providing services to taxonomists for standard genome sequencing and annotation.</title>
        <authorList>
            <consortium name="The Broad Institute Genomics Platform"/>
            <consortium name="The Broad Institute Genome Sequencing Center for Infectious Disease"/>
            <person name="Wu L."/>
            <person name="Ma J."/>
        </authorList>
    </citation>
    <scope>NUCLEOTIDE SEQUENCE [LARGE SCALE GENOMIC DNA]</scope>
    <source>
        <strain evidence="5 6">JCM 16034</strain>
    </source>
</reference>
<keyword evidence="4" id="KW-1133">Transmembrane helix</keyword>
<evidence type="ECO:0000256" key="3">
    <source>
        <dbReference type="SAM" id="MobiDB-lite"/>
    </source>
</evidence>
<dbReference type="PANTHER" id="PTHR32309:SF13">
    <property type="entry name" value="FERRIC ENTEROBACTIN TRANSPORT PROTEIN FEPE"/>
    <property type="match status" value="1"/>
</dbReference>
<keyword evidence="1" id="KW-0547">Nucleotide-binding</keyword>
<evidence type="ECO:0000256" key="2">
    <source>
        <dbReference type="ARBA" id="ARBA00022840"/>
    </source>
</evidence>
<evidence type="ECO:0000256" key="4">
    <source>
        <dbReference type="SAM" id="Phobius"/>
    </source>
</evidence>
<feature type="transmembrane region" description="Helical" evidence="4">
    <location>
        <begin position="28"/>
        <end position="46"/>
    </location>
</feature>
<keyword evidence="4" id="KW-0812">Transmembrane</keyword>
<name>A0ABN3BR60_9MICC</name>
<evidence type="ECO:0000313" key="5">
    <source>
        <dbReference type="EMBL" id="GAA2199185.1"/>
    </source>
</evidence>
<keyword evidence="6" id="KW-1185">Reference proteome</keyword>
<dbReference type="CDD" id="cd05387">
    <property type="entry name" value="BY-kinase"/>
    <property type="match status" value="1"/>
</dbReference>
<dbReference type="NCBIfam" id="TIGR01007">
    <property type="entry name" value="eps_fam"/>
    <property type="match status" value="1"/>
</dbReference>
<sequence>MEHETDARKGGELTLGDYMAVMRRHWRGILLITTLATAMAFGWYLVQPRQYAAEASGVVITVGGDNLSLSLAGDNLAKSRAKNYKSVAESALVAERVARDLGLDRSPQDLASAVTVTVPVDTTEIRVSAKSTDPSEAQRVADAWISALSAQVSEIERSAGQTGLPPVRVVTLSRAVLPTEPVSPNIRLTLGVGVVGGLLLGFAYAMVRNHVDRRIRTAAEVERQFAVPVLGTLPVDHDFGPQAEVIGADQWGSALGEAFRELRTNLQFVDVDQPPRVILVTSAMPSEGKSAVVANLAAGMVAAGEKVVVVDCDLRRPMVDKVFDLVPGVGVTDVLSGRADIEDVRQGWAGSENLTLLGSGRIPPNPAELLGSRAMQALLRRLAEDAIVLVDAPPLLPVTDAAVLSRAVDGTLVVARAGQTTTDQLERAFGNLSRVNGRILGVVLNCVPTAGPESSAYSYYGTYGEDARGSRTKGRRPSAKRRPSRTPRPAVHAPDAELHEPAPDSRPLAEAPYEPAYRPAAVPGHYADRHDRHAPSSGVLGQLPGANETFDEDGLADDLWLPAQLRDQRGRRSAG</sequence>
<keyword evidence="2" id="KW-0067">ATP-binding</keyword>
<evidence type="ECO:0000256" key="1">
    <source>
        <dbReference type="ARBA" id="ARBA00022741"/>
    </source>
</evidence>
<dbReference type="PANTHER" id="PTHR32309">
    <property type="entry name" value="TYROSINE-PROTEIN KINASE"/>
    <property type="match status" value="1"/>
</dbReference>
<protein>
    <submittedName>
        <fullName evidence="5">Polysaccharide biosynthesis tyrosine autokinase</fullName>
    </submittedName>
</protein>
<feature type="compositionally biased region" description="Low complexity" evidence="3">
    <location>
        <begin position="506"/>
        <end position="523"/>
    </location>
</feature>
<comment type="caution">
    <text evidence="5">The sequence shown here is derived from an EMBL/GenBank/DDBJ whole genome shotgun (WGS) entry which is preliminary data.</text>
</comment>
<accession>A0ABN3BR60</accession>
<feature type="compositionally biased region" description="Basic and acidic residues" evidence="3">
    <location>
        <begin position="494"/>
        <end position="503"/>
    </location>
</feature>
<dbReference type="InterPro" id="IPR027417">
    <property type="entry name" value="P-loop_NTPase"/>
</dbReference>
<dbReference type="RefSeq" id="WP_344299007.1">
    <property type="nucleotide sequence ID" value="NZ_BAAAQW010000003.1"/>
</dbReference>
<dbReference type="InterPro" id="IPR005702">
    <property type="entry name" value="Wzc-like_C"/>
</dbReference>
<proteinExistence type="predicted"/>
<feature type="region of interest" description="Disordered" evidence="3">
    <location>
        <begin position="460"/>
        <end position="575"/>
    </location>
</feature>
<organism evidence="5 6">
    <name type="scientific">Sinomonas flava</name>
    <dbReference type="NCBI Taxonomy" id="496857"/>
    <lineage>
        <taxon>Bacteria</taxon>
        <taxon>Bacillati</taxon>
        <taxon>Actinomycetota</taxon>
        <taxon>Actinomycetes</taxon>
        <taxon>Micrococcales</taxon>
        <taxon>Micrococcaceae</taxon>
        <taxon>Sinomonas</taxon>
    </lineage>
</organism>
<gene>
    <name evidence="5" type="ORF">GCM10009849_14730</name>
</gene>
<keyword evidence="4" id="KW-0472">Membrane</keyword>
<dbReference type="SUPFAM" id="SSF52540">
    <property type="entry name" value="P-loop containing nucleoside triphosphate hydrolases"/>
    <property type="match status" value="1"/>
</dbReference>
<feature type="compositionally biased region" description="Basic residues" evidence="3">
    <location>
        <begin position="470"/>
        <end position="485"/>
    </location>
</feature>
<dbReference type="EMBL" id="BAAAQW010000003">
    <property type="protein sequence ID" value="GAA2199185.1"/>
    <property type="molecule type" value="Genomic_DNA"/>
</dbReference>
<dbReference type="InterPro" id="IPR050445">
    <property type="entry name" value="Bact_polysacc_biosynth/exp"/>
</dbReference>
<feature type="compositionally biased region" description="Basic and acidic residues" evidence="3">
    <location>
        <begin position="566"/>
        <end position="575"/>
    </location>
</feature>
<evidence type="ECO:0000313" key="6">
    <source>
        <dbReference type="Proteomes" id="UP001500432"/>
    </source>
</evidence>
<dbReference type="Proteomes" id="UP001500432">
    <property type="component" value="Unassembled WGS sequence"/>
</dbReference>
<dbReference type="Gene3D" id="3.40.50.300">
    <property type="entry name" value="P-loop containing nucleotide triphosphate hydrolases"/>
    <property type="match status" value="1"/>
</dbReference>